<dbReference type="SUPFAM" id="SSF47226">
    <property type="entry name" value="Histidine-containing phosphotransfer domain, HPT domain"/>
    <property type="match status" value="1"/>
</dbReference>
<dbReference type="PRINTS" id="PR00344">
    <property type="entry name" value="BCTRLSENSOR"/>
</dbReference>
<evidence type="ECO:0000256" key="8">
    <source>
        <dbReference type="ARBA" id="ARBA00022777"/>
    </source>
</evidence>
<evidence type="ECO:0000256" key="1">
    <source>
        <dbReference type="ARBA" id="ARBA00000085"/>
    </source>
</evidence>
<dbReference type="SUPFAM" id="SSF47384">
    <property type="entry name" value="Homodimeric domain of signal transducing histidine kinase"/>
    <property type="match status" value="1"/>
</dbReference>
<dbReference type="SMART" id="SM00073">
    <property type="entry name" value="HPT"/>
    <property type="match status" value="1"/>
</dbReference>
<keyword evidence="5 12" id="KW-0597">Phosphoprotein</keyword>
<evidence type="ECO:0000256" key="12">
    <source>
        <dbReference type="PROSITE-ProRule" id="PRU00110"/>
    </source>
</evidence>
<evidence type="ECO:0000256" key="3">
    <source>
        <dbReference type="ARBA" id="ARBA00021495"/>
    </source>
</evidence>
<keyword evidence="4" id="KW-0145">Chemotaxis</keyword>
<dbReference type="PROSITE" id="PS50109">
    <property type="entry name" value="HIS_KIN"/>
    <property type="match status" value="1"/>
</dbReference>
<feature type="domain" description="HPt" evidence="16">
    <location>
        <begin position="8"/>
        <end position="112"/>
    </location>
</feature>
<evidence type="ECO:0000256" key="11">
    <source>
        <dbReference type="ARBA" id="ARBA00035100"/>
    </source>
</evidence>
<evidence type="ECO:0000256" key="6">
    <source>
        <dbReference type="ARBA" id="ARBA00022679"/>
    </source>
</evidence>
<keyword evidence="18" id="KW-1185">Reference proteome</keyword>
<feature type="region of interest" description="Disordered" evidence="13">
    <location>
        <begin position="660"/>
        <end position="684"/>
    </location>
</feature>
<keyword evidence="6" id="KW-0808">Transferase</keyword>
<comment type="catalytic activity">
    <reaction evidence="1">
        <text>ATP + protein L-histidine = ADP + protein N-phospho-L-histidine.</text>
        <dbReference type="EC" id="2.7.13.3"/>
    </reaction>
</comment>
<dbReference type="InterPro" id="IPR003594">
    <property type="entry name" value="HATPase_dom"/>
</dbReference>
<dbReference type="InterPro" id="IPR004358">
    <property type="entry name" value="Sig_transdc_His_kin-like_C"/>
</dbReference>
<protein>
    <recommendedName>
        <fullName evidence="3">Chemotaxis protein CheA</fullName>
        <ecNumber evidence="2">2.7.13.3</ecNumber>
    </recommendedName>
</protein>
<dbReference type="InterPro" id="IPR051315">
    <property type="entry name" value="Bact_Chemotaxis_CheA"/>
</dbReference>
<proteinExistence type="predicted"/>
<dbReference type="InterPro" id="IPR036890">
    <property type="entry name" value="HATPase_C_sf"/>
</dbReference>
<comment type="caution">
    <text evidence="17">The sequence shown here is derived from an EMBL/GenBank/DDBJ whole genome shotgun (WGS) entry which is preliminary data.</text>
</comment>
<evidence type="ECO:0000313" key="18">
    <source>
        <dbReference type="Proteomes" id="UP001314635"/>
    </source>
</evidence>
<dbReference type="RefSeq" id="WP_012042359.1">
    <property type="nucleotide sequence ID" value="NZ_JABFDP010000002.1"/>
</dbReference>
<dbReference type="SMART" id="SM00260">
    <property type="entry name" value="CheW"/>
    <property type="match status" value="1"/>
</dbReference>
<keyword evidence="10" id="KW-0902">Two-component regulatory system</keyword>
<evidence type="ECO:0000313" key="17">
    <source>
        <dbReference type="EMBL" id="MBR1135620.1"/>
    </source>
</evidence>
<dbReference type="PROSITE" id="PS50851">
    <property type="entry name" value="CHEW"/>
    <property type="match status" value="1"/>
</dbReference>
<organism evidence="17 18">
    <name type="scientific">Bradyrhizobium denitrificans</name>
    <dbReference type="NCBI Taxonomy" id="2734912"/>
    <lineage>
        <taxon>Bacteria</taxon>
        <taxon>Pseudomonadati</taxon>
        <taxon>Pseudomonadota</taxon>
        <taxon>Alphaproteobacteria</taxon>
        <taxon>Hyphomicrobiales</taxon>
        <taxon>Nitrobacteraceae</taxon>
        <taxon>Bradyrhizobium</taxon>
    </lineage>
</organism>
<dbReference type="CDD" id="cd00088">
    <property type="entry name" value="HPT"/>
    <property type="match status" value="1"/>
</dbReference>
<comment type="function">
    <text evidence="11">Involved in the transmission of sensory signals from the chemoreceptors to the flagellar motors. CheA is autophosphorylated; it can transfer its phosphate group to either CheB or CheY.</text>
</comment>
<gene>
    <name evidence="17" type="ORF">JQ619_07575</name>
</gene>
<evidence type="ECO:0000256" key="5">
    <source>
        <dbReference type="ARBA" id="ARBA00022553"/>
    </source>
</evidence>
<dbReference type="InterPro" id="IPR008207">
    <property type="entry name" value="Sig_transdc_His_kin_Hpt_dom"/>
</dbReference>
<dbReference type="EC" id="2.7.13.3" evidence="2"/>
<evidence type="ECO:0000256" key="2">
    <source>
        <dbReference type="ARBA" id="ARBA00012438"/>
    </source>
</evidence>
<evidence type="ECO:0000256" key="9">
    <source>
        <dbReference type="ARBA" id="ARBA00022840"/>
    </source>
</evidence>
<dbReference type="CDD" id="cd00731">
    <property type="entry name" value="CheA_reg"/>
    <property type="match status" value="1"/>
</dbReference>
<dbReference type="Gene3D" id="2.30.30.40">
    <property type="entry name" value="SH3 Domains"/>
    <property type="match status" value="1"/>
</dbReference>
<feature type="domain" description="Histidine kinase" evidence="14">
    <location>
        <begin position="271"/>
        <end position="522"/>
    </location>
</feature>
<evidence type="ECO:0000259" key="16">
    <source>
        <dbReference type="PROSITE" id="PS50894"/>
    </source>
</evidence>
<dbReference type="PANTHER" id="PTHR43395:SF10">
    <property type="entry name" value="CHEMOTAXIS PROTEIN CHEA"/>
    <property type="match status" value="1"/>
</dbReference>
<reference evidence="18" key="1">
    <citation type="journal article" date="2021" name="ISME J.">
        <title>Evolutionary origin and ecological implication of a unique nif island in free-living Bradyrhizobium lineages.</title>
        <authorList>
            <person name="Tao J."/>
        </authorList>
    </citation>
    <scope>NUCLEOTIDE SEQUENCE [LARGE SCALE GENOMIC DNA]</scope>
    <source>
        <strain evidence="18">SZCCT0094</strain>
    </source>
</reference>
<dbReference type="Pfam" id="PF01627">
    <property type="entry name" value="Hpt"/>
    <property type="match status" value="1"/>
</dbReference>
<feature type="modified residue" description="Phosphohistidine" evidence="12">
    <location>
        <position position="55"/>
    </location>
</feature>
<dbReference type="SMART" id="SM01231">
    <property type="entry name" value="H-kinase_dim"/>
    <property type="match status" value="1"/>
</dbReference>
<dbReference type="Pfam" id="PF02518">
    <property type="entry name" value="HATPase_c"/>
    <property type="match status" value="1"/>
</dbReference>
<dbReference type="CDD" id="cd16916">
    <property type="entry name" value="HATPase_CheA-like"/>
    <property type="match status" value="1"/>
</dbReference>
<dbReference type="SUPFAM" id="SSF55874">
    <property type="entry name" value="ATPase domain of HSP90 chaperone/DNA topoisomerase II/histidine kinase"/>
    <property type="match status" value="1"/>
</dbReference>
<dbReference type="EMBL" id="JAFCLK010000006">
    <property type="protein sequence ID" value="MBR1135620.1"/>
    <property type="molecule type" value="Genomic_DNA"/>
</dbReference>
<dbReference type="Pfam" id="PF02895">
    <property type="entry name" value="H-kinase_dim"/>
    <property type="match status" value="1"/>
</dbReference>
<dbReference type="InterPro" id="IPR036641">
    <property type="entry name" value="HPT_dom_sf"/>
</dbReference>
<dbReference type="Proteomes" id="UP001314635">
    <property type="component" value="Unassembled WGS sequence"/>
</dbReference>
<dbReference type="PANTHER" id="PTHR43395">
    <property type="entry name" value="SENSOR HISTIDINE KINASE CHEA"/>
    <property type="match status" value="1"/>
</dbReference>
<dbReference type="PROSITE" id="PS50894">
    <property type="entry name" value="HPT"/>
    <property type="match status" value="1"/>
</dbReference>
<keyword evidence="7" id="KW-0547">Nucleotide-binding</keyword>
<evidence type="ECO:0000259" key="14">
    <source>
        <dbReference type="PROSITE" id="PS50109"/>
    </source>
</evidence>
<feature type="compositionally biased region" description="Basic and acidic residues" evidence="13">
    <location>
        <begin position="672"/>
        <end position="684"/>
    </location>
</feature>
<keyword evidence="8" id="KW-0418">Kinase</keyword>
<dbReference type="SMART" id="SM00387">
    <property type="entry name" value="HATPase_c"/>
    <property type="match status" value="1"/>
</dbReference>
<sequence length="684" mass="73385">MSVASEQEAYPVAQFRKTYFEECAELLDALQSNLELLSSGQEDDETLHAIFRSVHSIKGGAGAFGCTDLVAFSHTFESLLDALRDHKIAVTNDIKQLLLRASDALADIVNAARLEQQLAPSFAVDIRTAMQHVLQGAGPAAEPGPAPAASDAKPLHEQTYRIRFRPHTEMLKKANEPLLLIRQLRKLGALAIDVDCSALPALGALDPEAAYFNWTFTLETAVPRSGIQDVFEFVEDDCDLQIELLESATAAVEVAPGDAGSAAAPVVAAVSLAQSIRVDVDKVDRLVNLVGELVISQAMLTEQGLALPADKYPQLIQGIEALAQSARELQESVMAIRAQPVKSVFARMPRIVRELAAVLGKEVRIVTSGEMTEIDKTVIEQLNDPLTHMIRNALDHGIEPPAERLAAGKPRQGTINLSAAQRSGRIVIEVSDDGRGINRDKVLAKARARGLVPAGANLSDDDIDNLIFLPAFSTAEVISNISGRGVGMDVVKRNVQALGGRISVRSRFGHGSSFTLSLPLTLAVVDGMVVSVGRETFIIPLVAIVENLRPLPADIHPVVGRGHVLALRGEYLPLVYLHRVFSIGDAIGDPCRGIVIIVQSESAGRVGIVVDELLGQQQVVVKSLEANYEPVDGISGATILGNGRVALILDVARLHEIDMRGTPERLPSPEQSRPESAKDLTHAA</sequence>
<dbReference type="Pfam" id="PF01584">
    <property type="entry name" value="CheW"/>
    <property type="match status" value="1"/>
</dbReference>
<dbReference type="Gene3D" id="1.20.120.160">
    <property type="entry name" value="HPT domain"/>
    <property type="match status" value="1"/>
</dbReference>
<accession>A0ABS5G2S6</accession>
<name>A0ABS5G2S6_9BRAD</name>
<evidence type="ECO:0000256" key="4">
    <source>
        <dbReference type="ARBA" id="ARBA00022500"/>
    </source>
</evidence>
<dbReference type="InterPro" id="IPR036061">
    <property type="entry name" value="CheW-like_dom_sf"/>
</dbReference>
<dbReference type="InterPro" id="IPR037006">
    <property type="entry name" value="CheA-like_homodim_sf"/>
</dbReference>
<evidence type="ECO:0000256" key="13">
    <source>
        <dbReference type="SAM" id="MobiDB-lite"/>
    </source>
</evidence>
<dbReference type="Gene3D" id="3.30.565.10">
    <property type="entry name" value="Histidine kinase-like ATPase, C-terminal domain"/>
    <property type="match status" value="1"/>
</dbReference>
<dbReference type="InterPro" id="IPR036097">
    <property type="entry name" value="HisK_dim/P_sf"/>
</dbReference>
<dbReference type="InterPro" id="IPR005467">
    <property type="entry name" value="His_kinase_dom"/>
</dbReference>
<dbReference type="SUPFAM" id="SSF50341">
    <property type="entry name" value="CheW-like"/>
    <property type="match status" value="1"/>
</dbReference>
<feature type="domain" description="CheW-like" evidence="15">
    <location>
        <begin position="524"/>
        <end position="660"/>
    </location>
</feature>
<dbReference type="Gene3D" id="1.10.287.560">
    <property type="entry name" value="Histidine kinase CheA-like, homodimeric domain"/>
    <property type="match status" value="1"/>
</dbReference>
<evidence type="ECO:0000259" key="15">
    <source>
        <dbReference type="PROSITE" id="PS50851"/>
    </source>
</evidence>
<evidence type="ECO:0000256" key="10">
    <source>
        <dbReference type="ARBA" id="ARBA00023012"/>
    </source>
</evidence>
<keyword evidence="9" id="KW-0067">ATP-binding</keyword>
<dbReference type="InterPro" id="IPR002545">
    <property type="entry name" value="CheW-lke_dom"/>
</dbReference>
<dbReference type="InterPro" id="IPR004105">
    <property type="entry name" value="CheA-like_dim"/>
</dbReference>
<evidence type="ECO:0000256" key="7">
    <source>
        <dbReference type="ARBA" id="ARBA00022741"/>
    </source>
</evidence>